<dbReference type="GO" id="GO:0006357">
    <property type="term" value="P:regulation of transcription by RNA polymerase II"/>
    <property type="evidence" value="ECO:0007669"/>
    <property type="project" value="InterPro"/>
</dbReference>
<keyword evidence="11" id="KW-1185">Reference proteome</keyword>
<keyword evidence="6" id="KW-0804">Transcription</keyword>
<accession>R8BUH1</accession>
<comment type="similarity">
    <text evidence="2">Belongs to the Mediator complex subunit 5 family.</text>
</comment>
<evidence type="ECO:0000256" key="6">
    <source>
        <dbReference type="ARBA" id="ARBA00023163"/>
    </source>
</evidence>
<evidence type="ECO:0000256" key="8">
    <source>
        <dbReference type="ARBA" id="ARBA00031256"/>
    </source>
</evidence>
<protein>
    <recommendedName>
        <fullName evidence="3">Mediator of RNA polymerase II transcription subunit 5</fullName>
    </recommendedName>
    <alternativeName>
        <fullName evidence="8">Mediator complex subunit 5</fullName>
    </alternativeName>
</protein>
<gene>
    <name evidence="10" type="ORF">UCRPA7_1523</name>
</gene>
<dbReference type="GO" id="GO:0003712">
    <property type="term" value="F:transcription coregulator activity"/>
    <property type="evidence" value="ECO:0007669"/>
    <property type="project" value="InterPro"/>
</dbReference>
<evidence type="ECO:0000256" key="5">
    <source>
        <dbReference type="ARBA" id="ARBA00023159"/>
    </source>
</evidence>
<dbReference type="InterPro" id="IPR014801">
    <property type="entry name" value="Mediator_Med5_fun"/>
</dbReference>
<evidence type="ECO:0000256" key="9">
    <source>
        <dbReference type="SAM" id="MobiDB-lite"/>
    </source>
</evidence>
<dbReference type="RefSeq" id="XP_007912294.1">
    <property type="nucleotide sequence ID" value="XM_007914103.1"/>
</dbReference>
<feature type="region of interest" description="Disordered" evidence="9">
    <location>
        <begin position="137"/>
        <end position="177"/>
    </location>
</feature>
<dbReference type="HOGENOM" id="CLU_059617_0_0_1"/>
<keyword evidence="4" id="KW-0805">Transcription regulation</keyword>
<dbReference type="OrthoDB" id="5322661at2759"/>
<dbReference type="GO" id="GO:0016592">
    <property type="term" value="C:mediator complex"/>
    <property type="evidence" value="ECO:0007669"/>
    <property type="project" value="InterPro"/>
</dbReference>
<organism evidence="10 11">
    <name type="scientific">Phaeoacremonium minimum (strain UCR-PA7)</name>
    <name type="common">Esca disease fungus</name>
    <name type="synonym">Togninia minima</name>
    <dbReference type="NCBI Taxonomy" id="1286976"/>
    <lineage>
        <taxon>Eukaryota</taxon>
        <taxon>Fungi</taxon>
        <taxon>Dikarya</taxon>
        <taxon>Ascomycota</taxon>
        <taxon>Pezizomycotina</taxon>
        <taxon>Sordariomycetes</taxon>
        <taxon>Sordariomycetidae</taxon>
        <taxon>Togniniales</taxon>
        <taxon>Togniniaceae</taxon>
        <taxon>Phaeoacremonium</taxon>
    </lineage>
</organism>
<evidence type="ECO:0000256" key="7">
    <source>
        <dbReference type="ARBA" id="ARBA00023242"/>
    </source>
</evidence>
<evidence type="ECO:0000313" key="11">
    <source>
        <dbReference type="Proteomes" id="UP000014074"/>
    </source>
</evidence>
<dbReference type="PANTHER" id="PTHR35784">
    <property type="entry name" value="MEDIATOR OF RNA POLYMERASE II TRANSCRIPTION SUBUNIT 5"/>
    <property type="match status" value="1"/>
</dbReference>
<dbReference type="GeneID" id="19321680"/>
<evidence type="ECO:0000256" key="1">
    <source>
        <dbReference type="ARBA" id="ARBA00004123"/>
    </source>
</evidence>
<dbReference type="KEGG" id="tmn:UCRPA7_1523"/>
<reference evidence="11" key="1">
    <citation type="journal article" date="2013" name="Genome Announc.">
        <title>Draft genome sequence of the ascomycete Phaeoacremonium aleophilum strain UCR-PA7, a causal agent of the esca disease complex in grapevines.</title>
        <authorList>
            <person name="Blanco-Ulate B."/>
            <person name="Rolshausen P."/>
            <person name="Cantu D."/>
        </authorList>
    </citation>
    <scope>NUCLEOTIDE SEQUENCE [LARGE SCALE GENOMIC DNA]</scope>
    <source>
        <strain evidence="11">UCR-PA7</strain>
    </source>
</reference>
<evidence type="ECO:0000256" key="3">
    <source>
        <dbReference type="ARBA" id="ARBA00020628"/>
    </source>
</evidence>
<dbReference type="eggNOG" id="ENOG502R1HB">
    <property type="taxonomic scope" value="Eukaryota"/>
</dbReference>
<dbReference type="AlphaFoldDB" id="R8BUH1"/>
<dbReference type="Proteomes" id="UP000014074">
    <property type="component" value="Unassembled WGS sequence"/>
</dbReference>
<keyword evidence="7" id="KW-0539">Nucleus</keyword>
<feature type="compositionally biased region" description="Basic and acidic residues" evidence="9">
    <location>
        <begin position="145"/>
        <end position="174"/>
    </location>
</feature>
<comment type="subcellular location">
    <subcellularLocation>
        <location evidence="1">Nucleus</location>
    </subcellularLocation>
</comment>
<evidence type="ECO:0000313" key="10">
    <source>
        <dbReference type="EMBL" id="EOO02935.1"/>
    </source>
</evidence>
<dbReference type="EMBL" id="KB932883">
    <property type="protein sequence ID" value="EOO02935.1"/>
    <property type="molecule type" value="Genomic_DNA"/>
</dbReference>
<sequence>MDSLAKLGGGGAGVGVGGGGGGGIEMGLGNGTIPPAAGPASASAAVLAAREQQWVRFFAHAIASRLEPETFAQYVPLLAAKHPLPPTAIADLVLRPTPGNTDTLDPRVPKYLQSLFELRIVDVPAVLRGLYRYSTSHAQSGSQGHDADGKPKDGAEHANGDKKQDGERRTEEGSVPKWTSSYSAEEVIFYRLTKAVAQGAGIKTARDATEVAAVMARWMNLFTAAATAFAEDVMGQLHSPQNREEMESARAAFVLLLLRVCENPVMLTALSEPFAKAPRAALSESLANFVPSILQSASQIAARLELFRTQTLAGFEPVDKKKEAANAEIDDLLDSTMGLENFVIPELPITNTRAGLYIYLNASLVGRPLIDDSALINYLHNRYQVGTLLC</sequence>
<proteinExistence type="inferred from homology"/>
<name>R8BUH1_PHAM7</name>
<evidence type="ECO:0000256" key="2">
    <source>
        <dbReference type="ARBA" id="ARBA00008782"/>
    </source>
</evidence>
<dbReference type="PANTHER" id="PTHR35784:SF1">
    <property type="entry name" value="MEDIATOR OF RNA POLYMERASE II TRANSCRIPTION SUBUNIT 5"/>
    <property type="match status" value="1"/>
</dbReference>
<evidence type="ECO:0000256" key="4">
    <source>
        <dbReference type="ARBA" id="ARBA00023015"/>
    </source>
</evidence>
<keyword evidence="5" id="KW-0010">Activator</keyword>